<evidence type="ECO:0000313" key="3">
    <source>
        <dbReference type="EMBL" id="JAS55116.1"/>
    </source>
</evidence>
<feature type="non-terminal residue" evidence="3">
    <location>
        <position position="1"/>
    </location>
</feature>
<dbReference type="EMBL" id="GECZ01014653">
    <property type="protein sequence ID" value="JAS55116.1"/>
    <property type="molecule type" value="Transcribed_RNA"/>
</dbReference>
<feature type="compositionally biased region" description="Basic and acidic residues" evidence="1">
    <location>
        <begin position="13"/>
        <end position="26"/>
    </location>
</feature>
<keyword evidence="2" id="KW-0812">Transmembrane</keyword>
<evidence type="ECO:0000256" key="2">
    <source>
        <dbReference type="SAM" id="Phobius"/>
    </source>
</evidence>
<feature type="non-terminal residue" evidence="3">
    <location>
        <position position="100"/>
    </location>
</feature>
<proteinExistence type="predicted"/>
<gene>
    <name evidence="3" type="ORF">g.46142</name>
</gene>
<evidence type="ECO:0000256" key="1">
    <source>
        <dbReference type="SAM" id="MobiDB-lite"/>
    </source>
</evidence>
<feature type="region of interest" description="Disordered" evidence="1">
    <location>
        <begin position="1"/>
        <end position="28"/>
    </location>
</feature>
<feature type="transmembrane region" description="Helical" evidence="2">
    <location>
        <begin position="73"/>
        <end position="94"/>
    </location>
</feature>
<dbReference type="AlphaFoldDB" id="A0A1B6FY54"/>
<sequence>QSTALVTYSNVSTDKKEEQTENTDKPKTKKKGIIALLLSKALRGLAKGRPLIPVIVGKESPESIVRRKRWAKFGWITSQIFIWGSGYLIILYGLKLGKVV</sequence>
<protein>
    <submittedName>
        <fullName evidence="3">Uncharacterized protein</fullName>
    </submittedName>
</protein>
<keyword evidence="2" id="KW-1133">Transmembrane helix</keyword>
<reference evidence="3" key="1">
    <citation type="submission" date="2015-11" db="EMBL/GenBank/DDBJ databases">
        <title>De novo transcriptome assembly of four potential Pierce s Disease insect vectors from Arizona vineyards.</title>
        <authorList>
            <person name="Tassone E.E."/>
        </authorList>
    </citation>
    <scope>NUCLEOTIDE SEQUENCE</scope>
</reference>
<feature type="compositionally biased region" description="Polar residues" evidence="1">
    <location>
        <begin position="1"/>
        <end position="12"/>
    </location>
</feature>
<keyword evidence="2" id="KW-0472">Membrane</keyword>
<name>A0A1B6FY54_9HEMI</name>
<accession>A0A1B6FY54</accession>
<organism evidence="3">
    <name type="scientific">Cuerna arida</name>
    <dbReference type="NCBI Taxonomy" id="1464854"/>
    <lineage>
        <taxon>Eukaryota</taxon>
        <taxon>Metazoa</taxon>
        <taxon>Ecdysozoa</taxon>
        <taxon>Arthropoda</taxon>
        <taxon>Hexapoda</taxon>
        <taxon>Insecta</taxon>
        <taxon>Pterygota</taxon>
        <taxon>Neoptera</taxon>
        <taxon>Paraneoptera</taxon>
        <taxon>Hemiptera</taxon>
        <taxon>Auchenorrhyncha</taxon>
        <taxon>Membracoidea</taxon>
        <taxon>Cicadellidae</taxon>
        <taxon>Cicadellinae</taxon>
        <taxon>Proconiini</taxon>
        <taxon>Cuerna</taxon>
    </lineage>
</organism>